<dbReference type="AlphaFoldDB" id="A0A0V0Q9A7"/>
<name>A0A0V0Q9A7_PSEPJ</name>
<proteinExistence type="predicted"/>
<reference evidence="2 3" key="1">
    <citation type="journal article" date="2015" name="Sci. Rep.">
        <title>Genome of the facultative scuticociliatosis pathogen Pseudocohnilembus persalinus provides insight into its virulence through horizontal gene transfer.</title>
        <authorList>
            <person name="Xiong J."/>
            <person name="Wang G."/>
            <person name="Cheng J."/>
            <person name="Tian M."/>
            <person name="Pan X."/>
            <person name="Warren A."/>
            <person name="Jiang C."/>
            <person name="Yuan D."/>
            <person name="Miao W."/>
        </authorList>
    </citation>
    <scope>NUCLEOTIDE SEQUENCE [LARGE SCALE GENOMIC DNA]</scope>
    <source>
        <strain evidence="2">36N120E</strain>
    </source>
</reference>
<protein>
    <submittedName>
        <fullName evidence="2">Uncharacterized protein</fullName>
    </submittedName>
</protein>
<dbReference type="Proteomes" id="UP000054937">
    <property type="component" value="Unassembled WGS sequence"/>
</dbReference>
<feature type="compositionally biased region" description="Basic and acidic residues" evidence="1">
    <location>
        <begin position="182"/>
        <end position="195"/>
    </location>
</feature>
<evidence type="ECO:0000313" key="3">
    <source>
        <dbReference type="Proteomes" id="UP000054937"/>
    </source>
</evidence>
<sequence>MKNEMITLFQNQVSLSCFFLVITLKNQEISSEIPISYLYQKAIQIFNQNMCKDTQITTLIKSSLDSTLNCSYPELQLPILIKQNLLKWKKLINLPSNTQNQIQNKIKQKLSPLQETQNSINFNNNSTLVTSLNNTLLQTTNTKKHKSKNTTPQQKQLINEIDIKNMQNLLNFNINLNNNSSKKKDTNQKNIKDQQSKQNPLTTPFASENPKKSLQNQIDSQKSSLHNFNPVQEGDKENVISQPINYSINEDENEEQEDNQFNHNINNINLSQKQKQKNKYKFQISENNESDSDPITPSDLQYLQQKDFSLHQNLEFEVDQQANRSTFNYSNFNQNNSRSLSSLTIQNQPRNSSKISGEHLAAKTQISYLNL</sequence>
<dbReference type="EMBL" id="LDAU01000233">
    <property type="protein sequence ID" value="KRW98612.1"/>
    <property type="molecule type" value="Genomic_DNA"/>
</dbReference>
<gene>
    <name evidence="2" type="ORF">PPERSA_02760</name>
</gene>
<dbReference type="PROSITE" id="PS51257">
    <property type="entry name" value="PROKAR_LIPOPROTEIN"/>
    <property type="match status" value="1"/>
</dbReference>
<dbReference type="InParanoid" id="A0A0V0Q9A7"/>
<evidence type="ECO:0000313" key="2">
    <source>
        <dbReference type="EMBL" id="KRW98612.1"/>
    </source>
</evidence>
<evidence type="ECO:0000256" key="1">
    <source>
        <dbReference type="SAM" id="MobiDB-lite"/>
    </source>
</evidence>
<keyword evidence="3" id="KW-1185">Reference proteome</keyword>
<comment type="caution">
    <text evidence="2">The sequence shown here is derived from an EMBL/GenBank/DDBJ whole genome shotgun (WGS) entry which is preliminary data.</text>
</comment>
<feature type="region of interest" description="Disordered" evidence="1">
    <location>
        <begin position="176"/>
        <end position="220"/>
    </location>
</feature>
<feature type="compositionally biased region" description="Polar residues" evidence="1">
    <location>
        <begin position="196"/>
        <end position="220"/>
    </location>
</feature>
<organism evidence="2 3">
    <name type="scientific">Pseudocohnilembus persalinus</name>
    <name type="common">Ciliate</name>
    <dbReference type="NCBI Taxonomy" id="266149"/>
    <lineage>
        <taxon>Eukaryota</taxon>
        <taxon>Sar</taxon>
        <taxon>Alveolata</taxon>
        <taxon>Ciliophora</taxon>
        <taxon>Intramacronucleata</taxon>
        <taxon>Oligohymenophorea</taxon>
        <taxon>Scuticociliatia</taxon>
        <taxon>Philasterida</taxon>
        <taxon>Pseudocohnilembidae</taxon>
        <taxon>Pseudocohnilembus</taxon>
    </lineage>
</organism>
<accession>A0A0V0Q9A7</accession>